<dbReference type="EMBL" id="KY774314">
    <property type="protein sequence ID" value="ART30656.1"/>
    <property type="molecule type" value="Genomic_DNA"/>
</dbReference>
<keyword evidence="1" id="KW-0496">Mitochondrion</keyword>
<proteinExistence type="predicted"/>
<protein>
    <submittedName>
        <fullName evidence="1">Uncharacterized protein</fullName>
    </submittedName>
</protein>
<dbReference type="AlphaFoldDB" id="A0A1Y0AZP7"/>
<organism evidence="1">
    <name type="scientific">Utricularia reniformis</name>
    <dbReference type="NCBI Taxonomy" id="192314"/>
    <lineage>
        <taxon>Eukaryota</taxon>
        <taxon>Viridiplantae</taxon>
        <taxon>Streptophyta</taxon>
        <taxon>Embryophyta</taxon>
        <taxon>Tracheophyta</taxon>
        <taxon>Spermatophyta</taxon>
        <taxon>Magnoliopsida</taxon>
        <taxon>eudicotyledons</taxon>
        <taxon>Gunneridae</taxon>
        <taxon>Pentapetalae</taxon>
        <taxon>asterids</taxon>
        <taxon>lamiids</taxon>
        <taxon>Lamiales</taxon>
        <taxon>Lentibulariaceae</taxon>
        <taxon>Utricularia</taxon>
    </lineage>
</organism>
<gene>
    <name evidence="1" type="ORF">AEK19_MT0386</name>
</gene>
<accession>A0A1Y0AZP7</accession>
<sequence length="34" mass="3790">MQGLAGTESAKRATTFLFKNFDLLVTTNSLLTWN</sequence>
<evidence type="ECO:0000313" key="1">
    <source>
        <dbReference type="EMBL" id="ART30656.1"/>
    </source>
</evidence>
<geneLocation type="mitochondrion" evidence="1"/>
<reference evidence="1" key="1">
    <citation type="submission" date="2017-03" db="EMBL/GenBank/DDBJ databases">
        <title>The mitochondrial genome of the carnivorous plant Utricularia reniformis (Lentibulariaceae): structure, comparative analysis and evolutionary landmarks.</title>
        <authorList>
            <person name="Silva S.R."/>
            <person name="Alvarenga D.O."/>
            <person name="Michael T.P."/>
            <person name="Miranda V.F.O."/>
            <person name="Varani A.M."/>
        </authorList>
    </citation>
    <scope>NUCLEOTIDE SEQUENCE</scope>
</reference>
<name>A0A1Y0AZP7_9LAMI</name>